<dbReference type="PANTHER" id="PTHR45622:SF71">
    <property type="entry name" value="ULTRAVIOLET-B RECEPTOR UVR8"/>
    <property type="match status" value="1"/>
</dbReference>
<dbReference type="Proteomes" id="UP000315295">
    <property type="component" value="Unassembled WGS sequence"/>
</dbReference>
<comment type="caution">
    <text evidence="3">The sequence shown here is derived from an EMBL/GenBank/DDBJ whole genome shotgun (WGS) entry which is preliminary data.</text>
</comment>
<name>A0A540KFD2_MALBA</name>
<reference evidence="3 4" key="1">
    <citation type="journal article" date="2019" name="G3 (Bethesda)">
        <title>Sequencing of a Wild Apple (Malus baccata) Genome Unravels the Differences Between Cultivated and Wild Apple Species Regarding Disease Resistance and Cold Tolerance.</title>
        <authorList>
            <person name="Chen X."/>
        </authorList>
    </citation>
    <scope>NUCLEOTIDE SEQUENCE [LARGE SCALE GENOMIC DNA]</scope>
    <source>
        <strain evidence="4">cv. Shandingzi</strain>
        <tissue evidence="3">Leaves</tissue>
    </source>
</reference>
<dbReference type="GO" id="GO:0005737">
    <property type="term" value="C:cytoplasm"/>
    <property type="evidence" value="ECO:0007669"/>
    <property type="project" value="TreeGrafter"/>
</dbReference>
<dbReference type="InterPro" id="IPR000408">
    <property type="entry name" value="Reg_chr_condens"/>
</dbReference>
<proteinExistence type="predicted"/>
<gene>
    <name evidence="3" type="ORF">C1H46_041538</name>
</gene>
<evidence type="ECO:0008006" key="5">
    <source>
        <dbReference type="Google" id="ProtNLM"/>
    </source>
</evidence>
<dbReference type="SUPFAM" id="SSF50985">
    <property type="entry name" value="RCC1/BLIP-II"/>
    <property type="match status" value="1"/>
</dbReference>
<dbReference type="PROSITE" id="PS50012">
    <property type="entry name" value="RCC1_3"/>
    <property type="match status" value="1"/>
</dbReference>
<organism evidence="3 4">
    <name type="scientific">Malus baccata</name>
    <name type="common">Siberian crab apple</name>
    <name type="synonym">Pyrus baccata</name>
    <dbReference type="NCBI Taxonomy" id="106549"/>
    <lineage>
        <taxon>Eukaryota</taxon>
        <taxon>Viridiplantae</taxon>
        <taxon>Streptophyta</taxon>
        <taxon>Embryophyta</taxon>
        <taxon>Tracheophyta</taxon>
        <taxon>Spermatophyta</taxon>
        <taxon>Magnoliopsida</taxon>
        <taxon>eudicotyledons</taxon>
        <taxon>Gunneridae</taxon>
        <taxon>Pentapetalae</taxon>
        <taxon>rosids</taxon>
        <taxon>fabids</taxon>
        <taxon>Rosales</taxon>
        <taxon>Rosaceae</taxon>
        <taxon>Amygdaloideae</taxon>
        <taxon>Maleae</taxon>
        <taxon>Malus</taxon>
    </lineage>
</organism>
<evidence type="ECO:0000313" key="4">
    <source>
        <dbReference type="Proteomes" id="UP000315295"/>
    </source>
</evidence>
<dbReference type="STRING" id="106549.A0A540KFD2"/>
<evidence type="ECO:0000256" key="2">
    <source>
        <dbReference type="PROSITE-ProRule" id="PRU00235"/>
    </source>
</evidence>
<feature type="repeat" description="RCC1" evidence="2">
    <location>
        <begin position="68"/>
        <end position="111"/>
    </location>
</feature>
<dbReference type="AlphaFoldDB" id="A0A540KFD2"/>
<evidence type="ECO:0000256" key="1">
    <source>
        <dbReference type="ARBA" id="ARBA00022737"/>
    </source>
</evidence>
<dbReference type="Pfam" id="PF13540">
    <property type="entry name" value="RCC1_2"/>
    <property type="match status" value="1"/>
</dbReference>
<keyword evidence="4" id="KW-1185">Reference proteome</keyword>
<sequence length="185" mass="20179">MEIILQHYLVSAANPPFLIWSYKADHIARHTNVQLKNVPVHERSKDFHASLVHSFPHSKEAGAVGAEGHLYTWGRGFGRTLSTHCPQRLPTSFSFTKIAVGWNHALVLAGAEVHMLGGNHHGVLNSKEVVVEKIPGLGESRSVQIAAGAEHSAIVTEDGVIKTWGWGEYGQLGLGNTDAKRVLKK</sequence>
<dbReference type="PANTHER" id="PTHR45622">
    <property type="entry name" value="UBIQUITIN-PROTEIN LIGASE E3A-RELATED"/>
    <property type="match status" value="1"/>
</dbReference>
<dbReference type="EMBL" id="VIEB01001349">
    <property type="protein sequence ID" value="TQD72931.1"/>
    <property type="molecule type" value="Genomic_DNA"/>
</dbReference>
<accession>A0A540KFD2</accession>
<keyword evidence="1" id="KW-0677">Repeat</keyword>
<evidence type="ECO:0000313" key="3">
    <source>
        <dbReference type="EMBL" id="TQD72931.1"/>
    </source>
</evidence>
<dbReference type="InterPro" id="IPR009091">
    <property type="entry name" value="RCC1/BLIP-II"/>
</dbReference>
<dbReference type="Gene3D" id="2.130.10.30">
    <property type="entry name" value="Regulator of chromosome condensation 1/beta-lactamase-inhibitor protein II"/>
    <property type="match status" value="1"/>
</dbReference>
<protein>
    <recommendedName>
        <fullName evidence="5">Regulator of chromosome condensation 1/beta-lactamase-inhibitor protein II</fullName>
    </recommendedName>
</protein>
<dbReference type="InterPro" id="IPR051709">
    <property type="entry name" value="Ub-ligase/GTPase-reg"/>
</dbReference>